<protein>
    <submittedName>
        <fullName evidence="1">Uncharacterized protein</fullName>
    </submittedName>
</protein>
<evidence type="ECO:0000313" key="2">
    <source>
        <dbReference type="Proteomes" id="UP000824540"/>
    </source>
</evidence>
<dbReference type="Proteomes" id="UP000824540">
    <property type="component" value="Unassembled WGS sequence"/>
</dbReference>
<gene>
    <name evidence="1" type="ORF">JZ751_022395</name>
</gene>
<dbReference type="EMBL" id="JAFBMS010000484">
    <property type="protein sequence ID" value="KAG9330709.1"/>
    <property type="molecule type" value="Genomic_DNA"/>
</dbReference>
<keyword evidence="2" id="KW-1185">Reference proteome</keyword>
<accession>A0A8T2MQM9</accession>
<dbReference type="AlphaFoldDB" id="A0A8T2MQM9"/>
<evidence type="ECO:0000313" key="1">
    <source>
        <dbReference type="EMBL" id="KAG9330709.1"/>
    </source>
</evidence>
<proteinExistence type="predicted"/>
<comment type="caution">
    <text evidence="1">The sequence shown here is derived from an EMBL/GenBank/DDBJ whole genome shotgun (WGS) entry which is preliminary data.</text>
</comment>
<reference evidence="1" key="1">
    <citation type="thesis" date="2021" institute="BYU ScholarsArchive" country="Provo, UT, USA">
        <title>Applications of and Algorithms for Genome Assembly and Genomic Analyses with an Emphasis on Marine Teleosts.</title>
        <authorList>
            <person name="Pickett B.D."/>
        </authorList>
    </citation>
    <scope>NUCLEOTIDE SEQUENCE</scope>
    <source>
        <strain evidence="1">HI-2016</strain>
    </source>
</reference>
<sequence>MKENEPLRYPFPHSAAELRYQQSTVTLRGFGKVGRRGLFPQPGLRVALPESPLCAHPPPGPLQPHHWVFLVLPHQLKLVLEFGRWRDNGERSTQLPGLSAAWRTCDHA</sequence>
<organism evidence="1 2">
    <name type="scientific">Albula glossodonta</name>
    <name type="common">roundjaw bonefish</name>
    <dbReference type="NCBI Taxonomy" id="121402"/>
    <lineage>
        <taxon>Eukaryota</taxon>
        <taxon>Metazoa</taxon>
        <taxon>Chordata</taxon>
        <taxon>Craniata</taxon>
        <taxon>Vertebrata</taxon>
        <taxon>Euteleostomi</taxon>
        <taxon>Actinopterygii</taxon>
        <taxon>Neopterygii</taxon>
        <taxon>Teleostei</taxon>
        <taxon>Albuliformes</taxon>
        <taxon>Albulidae</taxon>
        <taxon>Albula</taxon>
    </lineage>
</organism>
<name>A0A8T2MQM9_9TELE</name>